<organism evidence="2 3">
    <name type="scientific">Sphingomonas hengshuiensis</name>
    <dbReference type="NCBI Taxonomy" id="1609977"/>
    <lineage>
        <taxon>Bacteria</taxon>
        <taxon>Pseudomonadati</taxon>
        <taxon>Pseudomonadota</taxon>
        <taxon>Alphaproteobacteria</taxon>
        <taxon>Sphingomonadales</taxon>
        <taxon>Sphingomonadaceae</taxon>
        <taxon>Sphingomonas</taxon>
    </lineage>
</organism>
<keyword evidence="1" id="KW-0812">Transmembrane</keyword>
<dbReference type="InterPro" id="IPR032820">
    <property type="entry name" value="ATPase_put"/>
</dbReference>
<accession>A0A2W4Z3P3</accession>
<evidence type="ECO:0000256" key="1">
    <source>
        <dbReference type="SAM" id="Phobius"/>
    </source>
</evidence>
<proteinExistence type="predicted"/>
<dbReference type="AlphaFoldDB" id="A0A2W4Z3P3"/>
<keyword evidence="1" id="KW-1133">Transmembrane helix</keyword>
<dbReference type="Proteomes" id="UP000248614">
    <property type="component" value="Unassembled WGS sequence"/>
</dbReference>
<dbReference type="Pfam" id="PF09527">
    <property type="entry name" value="ATPase_gene1"/>
    <property type="match status" value="1"/>
</dbReference>
<name>A0A2W4Z3P3_9SPHN</name>
<sequence length="106" mass="11526">MAENEPGLDPLPEDARITSLDERLRRARTDGAIRTGQARDEAGEKNYRLGNRVLAELIGGMVGGAVIGGTLDYLLGTSPWLLLVLLSLGIVSAFRNIIRISNRRPD</sequence>
<gene>
    <name evidence="2" type="ORF">DI632_10230</name>
</gene>
<keyword evidence="1" id="KW-0472">Membrane</keyword>
<reference evidence="2 3" key="1">
    <citation type="submission" date="2017-08" db="EMBL/GenBank/DDBJ databases">
        <title>Infants hospitalized years apart are colonized by the same room-sourced microbial strains.</title>
        <authorList>
            <person name="Brooks B."/>
            <person name="Olm M.R."/>
            <person name="Firek B.A."/>
            <person name="Baker R."/>
            <person name="Thomas B.C."/>
            <person name="Morowitz M.J."/>
            <person name="Banfield J.F."/>
        </authorList>
    </citation>
    <scope>NUCLEOTIDE SEQUENCE [LARGE SCALE GENOMIC DNA]</scope>
    <source>
        <strain evidence="2">S2_018_000_R3_110</strain>
    </source>
</reference>
<feature type="transmembrane region" description="Helical" evidence="1">
    <location>
        <begin position="80"/>
        <end position="98"/>
    </location>
</feature>
<protein>
    <submittedName>
        <fullName evidence="2">F0F1 ATP synthase assembly protein I</fullName>
    </submittedName>
</protein>
<feature type="transmembrane region" description="Helical" evidence="1">
    <location>
        <begin position="53"/>
        <end position="74"/>
    </location>
</feature>
<dbReference type="EMBL" id="QFNF01000025">
    <property type="protein sequence ID" value="PZO76744.1"/>
    <property type="molecule type" value="Genomic_DNA"/>
</dbReference>
<comment type="caution">
    <text evidence="2">The sequence shown here is derived from an EMBL/GenBank/DDBJ whole genome shotgun (WGS) entry which is preliminary data.</text>
</comment>
<evidence type="ECO:0000313" key="2">
    <source>
        <dbReference type="EMBL" id="PZO76744.1"/>
    </source>
</evidence>
<evidence type="ECO:0000313" key="3">
    <source>
        <dbReference type="Proteomes" id="UP000248614"/>
    </source>
</evidence>